<reference evidence="2 3" key="1">
    <citation type="submission" date="2024-01" db="EMBL/GenBank/DDBJ databases">
        <title>The complete chloroplast genome sequence of Lithospermum erythrorhizon: insights into the phylogenetic relationship among Boraginaceae species and the maternal lineages of purple gromwells.</title>
        <authorList>
            <person name="Okada T."/>
            <person name="Watanabe K."/>
        </authorList>
    </citation>
    <scope>NUCLEOTIDE SEQUENCE [LARGE SCALE GENOMIC DNA]</scope>
</reference>
<organism evidence="2 3">
    <name type="scientific">Lithospermum erythrorhizon</name>
    <name type="common">Purple gromwell</name>
    <name type="synonym">Lithospermum officinale var. erythrorhizon</name>
    <dbReference type="NCBI Taxonomy" id="34254"/>
    <lineage>
        <taxon>Eukaryota</taxon>
        <taxon>Viridiplantae</taxon>
        <taxon>Streptophyta</taxon>
        <taxon>Embryophyta</taxon>
        <taxon>Tracheophyta</taxon>
        <taxon>Spermatophyta</taxon>
        <taxon>Magnoliopsida</taxon>
        <taxon>eudicotyledons</taxon>
        <taxon>Gunneridae</taxon>
        <taxon>Pentapetalae</taxon>
        <taxon>asterids</taxon>
        <taxon>lamiids</taxon>
        <taxon>Boraginales</taxon>
        <taxon>Boraginaceae</taxon>
        <taxon>Boraginoideae</taxon>
        <taxon>Lithospermeae</taxon>
        <taxon>Lithospermum</taxon>
    </lineage>
</organism>
<gene>
    <name evidence="2" type="ORF">LIER_14387</name>
</gene>
<proteinExistence type="predicted"/>
<dbReference type="Proteomes" id="UP001454036">
    <property type="component" value="Unassembled WGS sequence"/>
</dbReference>
<feature type="region of interest" description="Disordered" evidence="1">
    <location>
        <begin position="65"/>
        <end position="90"/>
    </location>
</feature>
<protein>
    <submittedName>
        <fullName evidence="2">Uncharacterized protein</fullName>
    </submittedName>
</protein>
<dbReference type="AlphaFoldDB" id="A0AAV3Q1C4"/>
<evidence type="ECO:0000313" key="2">
    <source>
        <dbReference type="EMBL" id="GAA0157036.1"/>
    </source>
</evidence>
<evidence type="ECO:0000313" key="3">
    <source>
        <dbReference type="Proteomes" id="UP001454036"/>
    </source>
</evidence>
<evidence type="ECO:0000256" key="1">
    <source>
        <dbReference type="SAM" id="MobiDB-lite"/>
    </source>
</evidence>
<keyword evidence="3" id="KW-1185">Reference proteome</keyword>
<accession>A0AAV3Q1C4</accession>
<name>A0AAV3Q1C4_LITER</name>
<comment type="caution">
    <text evidence="2">The sequence shown here is derived from an EMBL/GenBank/DDBJ whole genome shotgun (WGS) entry which is preliminary data.</text>
</comment>
<feature type="compositionally biased region" description="Acidic residues" evidence="1">
    <location>
        <begin position="70"/>
        <end position="90"/>
    </location>
</feature>
<dbReference type="EMBL" id="BAABME010003008">
    <property type="protein sequence ID" value="GAA0157036.1"/>
    <property type="molecule type" value="Genomic_DNA"/>
</dbReference>
<sequence>MEASFNLGQFIFEQVVRHAQSHDVLKPIAYASLLSIIIEAQQPDILTATDEEALSPGFITINPKLQSLTGEDDPAIDPDASDSEAEVFQE</sequence>